<sequence length="471" mass="54186">METEVPKCSVDKNFFEIEKKKISLDNDRLLEHIICQDVMNIVMHADSQPVNVLPANNKYLVHDNIEIKRLERENDHLFELLLSQDIVHICVNSHATLTNYAKMEQDYINEYIENLMLKAELAKNEHMVEKKFFDEVVLRCSRLENHGANLELKLQHQKESFLNNRSFNNQNAHAVHEFFKINEWQAKLDAKDVSIANLRKHIESLKGKNVVKKDATPNNAKVIAPGIFKLNLEPLAPRVLNNRDAHIDYIKHSWEHADTLREIVKHSRALRPLDSDLDSACKIVQRIQEVLVYVKYTCPYLRKPSEKLVAVTPLSKNKKVRFAEPATSLSNTYKHVDSHKTQDSNKPMLPSTRMKSSTSTSRSQPSGNTKNNRISQTTSSNPKNKVEDLPRSVKSNSNKKNRVIEPICNANVKHTTLNANSELICVKCNQCMFDANHDVCFLELVNDVNVRSKSKYATRSKNKKTWKFTSK</sequence>
<evidence type="ECO:0000313" key="2">
    <source>
        <dbReference type="EMBL" id="GJS92671.1"/>
    </source>
</evidence>
<comment type="caution">
    <text evidence="2">The sequence shown here is derived from an EMBL/GenBank/DDBJ whole genome shotgun (WGS) entry which is preliminary data.</text>
</comment>
<feature type="compositionally biased region" description="Low complexity" evidence="1">
    <location>
        <begin position="350"/>
        <end position="366"/>
    </location>
</feature>
<dbReference type="EMBL" id="BQNB010011598">
    <property type="protein sequence ID" value="GJS92671.1"/>
    <property type="molecule type" value="Genomic_DNA"/>
</dbReference>
<name>A0ABQ4ZTJ7_9ASTR</name>
<protein>
    <recommendedName>
        <fullName evidence="4">Integrase, catalytic region, zinc finger, CCHC-type, peptidase aspartic, catalytic</fullName>
    </recommendedName>
</protein>
<proteinExistence type="predicted"/>
<organism evidence="2 3">
    <name type="scientific">Tanacetum coccineum</name>
    <dbReference type="NCBI Taxonomy" id="301880"/>
    <lineage>
        <taxon>Eukaryota</taxon>
        <taxon>Viridiplantae</taxon>
        <taxon>Streptophyta</taxon>
        <taxon>Embryophyta</taxon>
        <taxon>Tracheophyta</taxon>
        <taxon>Spermatophyta</taxon>
        <taxon>Magnoliopsida</taxon>
        <taxon>eudicotyledons</taxon>
        <taxon>Gunneridae</taxon>
        <taxon>Pentapetalae</taxon>
        <taxon>asterids</taxon>
        <taxon>campanulids</taxon>
        <taxon>Asterales</taxon>
        <taxon>Asteraceae</taxon>
        <taxon>Asteroideae</taxon>
        <taxon>Anthemideae</taxon>
        <taxon>Anthemidinae</taxon>
        <taxon>Tanacetum</taxon>
    </lineage>
</organism>
<feature type="compositionally biased region" description="Basic and acidic residues" evidence="1">
    <location>
        <begin position="334"/>
        <end position="343"/>
    </location>
</feature>
<reference evidence="2" key="1">
    <citation type="journal article" date="2022" name="Int. J. Mol. Sci.">
        <title>Draft Genome of Tanacetum Coccineum: Genomic Comparison of Closely Related Tanacetum-Family Plants.</title>
        <authorList>
            <person name="Yamashiro T."/>
            <person name="Shiraishi A."/>
            <person name="Nakayama K."/>
            <person name="Satake H."/>
        </authorList>
    </citation>
    <scope>NUCLEOTIDE SEQUENCE</scope>
</reference>
<keyword evidence="3" id="KW-1185">Reference proteome</keyword>
<evidence type="ECO:0008006" key="4">
    <source>
        <dbReference type="Google" id="ProtNLM"/>
    </source>
</evidence>
<feature type="compositionally biased region" description="Polar residues" evidence="1">
    <location>
        <begin position="367"/>
        <end position="383"/>
    </location>
</feature>
<evidence type="ECO:0000313" key="3">
    <source>
        <dbReference type="Proteomes" id="UP001151760"/>
    </source>
</evidence>
<gene>
    <name evidence="2" type="ORF">Tco_0799639</name>
</gene>
<reference evidence="2" key="2">
    <citation type="submission" date="2022-01" db="EMBL/GenBank/DDBJ databases">
        <authorList>
            <person name="Yamashiro T."/>
            <person name="Shiraishi A."/>
            <person name="Satake H."/>
            <person name="Nakayama K."/>
        </authorList>
    </citation>
    <scope>NUCLEOTIDE SEQUENCE</scope>
</reference>
<accession>A0ABQ4ZTJ7</accession>
<dbReference type="Proteomes" id="UP001151760">
    <property type="component" value="Unassembled WGS sequence"/>
</dbReference>
<evidence type="ECO:0000256" key="1">
    <source>
        <dbReference type="SAM" id="MobiDB-lite"/>
    </source>
</evidence>
<feature type="region of interest" description="Disordered" evidence="1">
    <location>
        <begin position="331"/>
        <end position="398"/>
    </location>
</feature>